<sequence length="402" mass="45773">MDRRKFLSGGASLTGALAVQHPMLPALLSTTEATVPMSLDPTRHRFGVNYTPSHNWWFCWNDWNPDPIKRDLDAIAALGADHLRILLIWPFFQPNPKWVSSAHLERLDQLIALMGERRLDALVTVFTGQLSGWYFLPPFHRQSDLFFTDPMTLAAQELFVRELSRTLAPHENVIGFDMGNEINTCWSAKTEVGDAWMKRIFALMSKALPGRLHVNGVDHWPWFSDTTFSQQALIAEQRMPVMHCYPYWTGAVKYGGAMDPPSINLLAAMATLIRSYAGTQQKPVWAGEFNTCIKELSDEQQAKWLDKAVHAAIEQGVSWFSYWDSHDVDRKFDFNPLEYTLGLLTNEGRVKPAGRVFKQLAESYRGKPVLFPTTALPPPPGEKTLDGTWKWILDWLGWKRKA</sequence>
<dbReference type="InterPro" id="IPR001547">
    <property type="entry name" value="Glyco_hydro_5"/>
</dbReference>
<reference evidence="5" key="1">
    <citation type="submission" date="2023-03" db="EMBL/GenBank/DDBJ databases">
        <title>Edaphobacter sp.</title>
        <authorList>
            <person name="Huber K.J."/>
            <person name="Papendorf J."/>
            <person name="Pilke C."/>
            <person name="Bunk B."/>
            <person name="Sproeer C."/>
            <person name="Pester M."/>
        </authorList>
    </citation>
    <scope>NUCLEOTIDE SEQUENCE</scope>
    <source>
        <strain evidence="5">DSM 110680</strain>
    </source>
</reference>
<dbReference type="EMBL" id="CP121196">
    <property type="protein sequence ID" value="XBH18381.1"/>
    <property type="molecule type" value="Genomic_DNA"/>
</dbReference>
<dbReference type="SUPFAM" id="SSF51445">
    <property type="entry name" value="(Trans)glycosidases"/>
    <property type="match status" value="1"/>
</dbReference>
<dbReference type="InterPro" id="IPR017853">
    <property type="entry name" value="GH"/>
</dbReference>
<dbReference type="Pfam" id="PF00150">
    <property type="entry name" value="Cellulase"/>
    <property type="match status" value="1"/>
</dbReference>
<dbReference type="AlphaFoldDB" id="A0AAU7DM34"/>
<evidence type="ECO:0000256" key="3">
    <source>
        <dbReference type="RuleBase" id="RU361153"/>
    </source>
</evidence>
<proteinExistence type="inferred from homology"/>
<evidence type="ECO:0000256" key="1">
    <source>
        <dbReference type="ARBA" id="ARBA00022801"/>
    </source>
</evidence>
<evidence type="ECO:0000259" key="4">
    <source>
        <dbReference type="Pfam" id="PF00150"/>
    </source>
</evidence>
<accession>A0AAU7DM34</accession>
<protein>
    <submittedName>
        <fullName evidence="5">Cellulase family glycosylhydrolase</fullName>
    </submittedName>
</protein>
<name>A0AAU7DM34_9BACT</name>
<organism evidence="5">
    <name type="scientific">Telmatobacter sp. DSM 110680</name>
    <dbReference type="NCBI Taxonomy" id="3036704"/>
    <lineage>
        <taxon>Bacteria</taxon>
        <taxon>Pseudomonadati</taxon>
        <taxon>Acidobacteriota</taxon>
        <taxon>Terriglobia</taxon>
        <taxon>Terriglobales</taxon>
        <taxon>Acidobacteriaceae</taxon>
        <taxon>Telmatobacter</taxon>
    </lineage>
</organism>
<dbReference type="Gene3D" id="3.20.20.80">
    <property type="entry name" value="Glycosidases"/>
    <property type="match status" value="1"/>
</dbReference>
<feature type="domain" description="Glycoside hydrolase family 5" evidence="4">
    <location>
        <begin position="54"/>
        <end position="325"/>
    </location>
</feature>
<keyword evidence="2 3" id="KW-0326">Glycosidase</keyword>
<dbReference type="GO" id="GO:0004553">
    <property type="term" value="F:hydrolase activity, hydrolyzing O-glycosyl compounds"/>
    <property type="evidence" value="ECO:0007669"/>
    <property type="project" value="InterPro"/>
</dbReference>
<dbReference type="GO" id="GO:0000272">
    <property type="term" value="P:polysaccharide catabolic process"/>
    <property type="evidence" value="ECO:0007669"/>
    <property type="project" value="InterPro"/>
</dbReference>
<keyword evidence="1 3" id="KW-0378">Hydrolase</keyword>
<evidence type="ECO:0000256" key="2">
    <source>
        <dbReference type="ARBA" id="ARBA00023295"/>
    </source>
</evidence>
<evidence type="ECO:0000313" key="5">
    <source>
        <dbReference type="EMBL" id="XBH18381.1"/>
    </source>
</evidence>
<comment type="similarity">
    <text evidence="3">Belongs to the glycosyl hydrolase 5 (cellulase A) family.</text>
</comment>
<gene>
    <name evidence="5" type="ORF">P8935_03380</name>
</gene>
<dbReference type="RefSeq" id="WP_348263606.1">
    <property type="nucleotide sequence ID" value="NZ_CP121196.1"/>
</dbReference>